<accession>A0A1C2JCJ8</accession>
<organism evidence="2 3">
    <name type="scientific">Acidithiobacillus thiooxidans</name>
    <name type="common">Thiobacillus thiooxidans</name>
    <dbReference type="NCBI Taxonomy" id="930"/>
    <lineage>
        <taxon>Bacteria</taxon>
        <taxon>Pseudomonadati</taxon>
        <taxon>Pseudomonadota</taxon>
        <taxon>Acidithiobacillia</taxon>
        <taxon>Acidithiobacillales</taxon>
        <taxon>Acidithiobacillaceae</taxon>
        <taxon>Acidithiobacillus</taxon>
    </lineage>
</organism>
<evidence type="ECO:0000313" key="3">
    <source>
        <dbReference type="Proteomes" id="UP000095008"/>
    </source>
</evidence>
<protein>
    <recommendedName>
        <fullName evidence="4">WGR domain-containing protein</fullName>
    </recommendedName>
</protein>
<evidence type="ECO:0000313" key="2">
    <source>
        <dbReference type="EMBL" id="OCX71583.1"/>
    </source>
</evidence>
<proteinExistence type="predicted"/>
<dbReference type="EMBL" id="LWRY01000131">
    <property type="protein sequence ID" value="OCX71583.1"/>
    <property type="molecule type" value="Genomic_DNA"/>
</dbReference>
<dbReference type="AlphaFoldDB" id="A0A1C2JCJ8"/>
<keyword evidence="3" id="KW-1185">Reference proteome</keyword>
<dbReference type="Proteomes" id="UP000095008">
    <property type="component" value="Unassembled WGS sequence"/>
</dbReference>
<gene>
    <name evidence="2" type="ORF">A6M23_11625</name>
</gene>
<sequence length="157" mass="18181">MRNLAISSRAILNGAVRAAVIPPRSRPLSSVPKPVPKEETAQQPVPKEKKVRTDHRAIANSVSEKIISTRDPDTGWMTGLWEHAEKNRLYQVDLCQDLFGEWLLVDTWWRKNTAFGGSKKTYLGFDLTQEQVREAFYAASLRRSRHKYQPIDWRTYR</sequence>
<feature type="region of interest" description="Disordered" evidence="1">
    <location>
        <begin position="23"/>
        <end position="54"/>
    </location>
</feature>
<evidence type="ECO:0000256" key="1">
    <source>
        <dbReference type="SAM" id="MobiDB-lite"/>
    </source>
</evidence>
<reference evidence="2" key="1">
    <citation type="journal article" date="2016" name="Int. J. Mol. Sci.">
        <title>Comparative genomics of the extreme acidophile Acidithiobacillus thiooxidans reveals intraspecific divergence and niche adaptation.</title>
        <authorList>
            <person name="Zhang X."/>
            <person name="Feng X."/>
            <person name="Tao J."/>
            <person name="Ma L."/>
            <person name="Xiao Y."/>
            <person name="Liang Y."/>
            <person name="Liu X."/>
            <person name="Yin H."/>
        </authorList>
    </citation>
    <scope>NUCLEOTIDE SEQUENCE [LARGE SCALE GENOMIC DNA]</scope>
    <source>
        <strain evidence="2">DXS-W</strain>
    </source>
</reference>
<evidence type="ECO:0008006" key="4">
    <source>
        <dbReference type="Google" id="ProtNLM"/>
    </source>
</evidence>
<name>A0A1C2JCJ8_ACITH</name>
<dbReference type="RefSeq" id="WP_065973939.1">
    <property type="nucleotide sequence ID" value="NZ_LWRY01000131.1"/>
</dbReference>
<comment type="caution">
    <text evidence="2">The sequence shown here is derived from an EMBL/GenBank/DDBJ whole genome shotgun (WGS) entry which is preliminary data.</text>
</comment>
<dbReference type="OrthoDB" id="5801306at2"/>